<dbReference type="SMART" id="SM00028">
    <property type="entry name" value="TPR"/>
    <property type="match status" value="5"/>
</dbReference>
<evidence type="ECO:0000313" key="6">
    <source>
        <dbReference type="Proteomes" id="UP001595453"/>
    </source>
</evidence>
<dbReference type="Proteomes" id="UP001595453">
    <property type="component" value="Unassembled WGS sequence"/>
</dbReference>
<dbReference type="PANTHER" id="PTHR44186">
    <property type="match status" value="1"/>
</dbReference>
<dbReference type="InterPro" id="IPR011990">
    <property type="entry name" value="TPR-like_helical_dom_sf"/>
</dbReference>
<accession>A0ABV7CIB4</accession>
<sequence length="420" mass="47409">MKHLSKATALALLISISGAAVTAPALAAPNYADIEQRKKAKTKVMGERVGKKMVAAFEQYNQEQVDEAIKALREIEASDAFDRATVDRFLGQMLAQKEQMVDAIKYIAAAVKPDVLNFKDQADTIKLLGDLYVQTQNYAEAKKMYLKWMDFTGEEDPKVYALIAQANFESKLYNEVIPMADKAIALSKDKPVKDYYMLKVGAYFEQKKYKDAVGVLETAVQVFPTDGKLWTQLGKFYMQVEQYSEGLTVMQVAYDKGYFDSETDYKVLASYYSLVDVPYRAATYYDKFIKEGKVKRDKQNVTALASYYHAAKNIKEAAKYYNEAAQFDNDAELVRRSGALLVELQNYSDAIERLNKALELGSEKKGSIYSSLAEAYLYQEKYKQAYQAILKAQDDPTTAKFAKSWAGFIKDKAQRKGVAL</sequence>
<dbReference type="InterPro" id="IPR019734">
    <property type="entry name" value="TPR_rpt"/>
</dbReference>
<dbReference type="PROSITE" id="PS50005">
    <property type="entry name" value="TPR"/>
    <property type="match status" value="1"/>
</dbReference>
<keyword evidence="4" id="KW-0732">Signal</keyword>
<evidence type="ECO:0000256" key="2">
    <source>
        <dbReference type="ARBA" id="ARBA00022803"/>
    </source>
</evidence>
<dbReference type="RefSeq" id="WP_377122740.1">
    <property type="nucleotide sequence ID" value="NZ_JBHRSD010000011.1"/>
</dbReference>
<proteinExistence type="predicted"/>
<gene>
    <name evidence="5" type="ORF">ACFOEE_07425</name>
</gene>
<evidence type="ECO:0000256" key="3">
    <source>
        <dbReference type="PROSITE-ProRule" id="PRU00339"/>
    </source>
</evidence>
<keyword evidence="2 3" id="KW-0802">TPR repeat</keyword>
<evidence type="ECO:0000256" key="4">
    <source>
        <dbReference type="SAM" id="SignalP"/>
    </source>
</evidence>
<dbReference type="Gene3D" id="1.25.40.10">
    <property type="entry name" value="Tetratricopeptide repeat domain"/>
    <property type="match status" value="3"/>
</dbReference>
<organism evidence="5 6">
    <name type="scientific">Pseudoalteromonas fenneropenaei</name>
    <dbReference type="NCBI Taxonomy" id="1737459"/>
    <lineage>
        <taxon>Bacteria</taxon>
        <taxon>Pseudomonadati</taxon>
        <taxon>Pseudomonadota</taxon>
        <taxon>Gammaproteobacteria</taxon>
        <taxon>Alteromonadales</taxon>
        <taxon>Pseudoalteromonadaceae</taxon>
        <taxon>Pseudoalteromonas</taxon>
    </lineage>
</organism>
<comment type="caution">
    <text evidence="5">The sequence shown here is derived from an EMBL/GenBank/DDBJ whole genome shotgun (WGS) entry which is preliminary data.</text>
</comment>
<protein>
    <submittedName>
        <fullName evidence="5">Tetratricopeptide repeat protein</fullName>
    </submittedName>
</protein>
<dbReference type="SUPFAM" id="SSF48452">
    <property type="entry name" value="TPR-like"/>
    <property type="match status" value="1"/>
</dbReference>
<dbReference type="EMBL" id="JBHRSD010000011">
    <property type="protein sequence ID" value="MFC3032344.1"/>
    <property type="molecule type" value="Genomic_DNA"/>
</dbReference>
<keyword evidence="1" id="KW-0677">Repeat</keyword>
<dbReference type="InterPro" id="IPR015374">
    <property type="entry name" value="ChAPs"/>
</dbReference>
<keyword evidence="6" id="KW-1185">Reference proteome</keyword>
<evidence type="ECO:0000256" key="1">
    <source>
        <dbReference type="ARBA" id="ARBA00022737"/>
    </source>
</evidence>
<name>A0ABV7CIB4_9GAMM</name>
<evidence type="ECO:0000313" key="5">
    <source>
        <dbReference type="EMBL" id="MFC3032344.1"/>
    </source>
</evidence>
<dbReference type="Pfam" id="PF13432">
    <property type="entry name" value="TPR_16"/>
    <property type="match status" value="1"/>
</dbReference>
<feature type="signal peptide" evidence="4">
    <location>
        <begin position="1"/>
        <end position="27"/>
    </location>
</feature>
<feature type="chain" id="PRO_5047538631" evidence="4">
    <location>
        <begin position="28"/>
        <end position="420"/>
    </location>
</feature>
<feature type="repeat" description="TPR" evidence="3">
    <location>
        <begin position="331"/>
        <end position="364"/>
    </location>
</feature>
<dbReference type="PANTHER" id="PTHR44186:SF1">
    <property type="entry name" value="BARDET-BIEDL SYNDROME 4 PROTEIN"/>
    <property type="match status" value="1"/>
</dbReference>
<dbReference type="SUPFAM" id="SSF81901">
    <property type="entry name" value="HCP-like"/>
    <property type="match status" value="1"/>
</dbReference>
<dbReference type="Pfam" id="PF09295">
    <property type="entry name" value="ChAPs"/>
    <property type="match status" value="1"/>
</dbReference>
<reference evidence="6" key="1">
    <citation type="journal article" date="2019" name="Int. J. Syst. Evol. Microbiol.">
        <title>The Global Catalogue of Microorganisms (GCM) 10K type strain sequencing project: providing services to taxonomists for standard genome sequencing and annotation.</title>
        <authorList>
            <consortium name="The Broad Institute Genomics Platform"/>
            <consortium name="The Broad Institute Genome Sequencing Center for Infectious Disease"/>
            <person name="Wu L."/>
            <person name="Ma J."/>
        </authorList>
    </citation>
    <scope>NUCLEOTIDE SEQUENCE [LARGE SCALE GENOMIC DNA]</scope>
    <source>
        <strain evidence="6">KCTC 42730</strain>
    </source>
</reference>